<gene>
    <name evidence="10" type="primary">LOC100907987</name>
</gene>
<feature type="domain" description="DZF" evidence="8">
    <location>
        <begin position="14"/>
        <end position="370"/>
    </location>
</feature>
<dbReference type="Pfam" id="PF07528">
    <property type="entry name" value="DZF_N"/>
    <property type="match status" value="1"/>
</dbReference>
<sequence>MRGVMRGGRGIGPRPFFKKQFIPHIPFDLHLTGLVFQKVSAAWDDSELAAALLKKNQDLTPPEAEQQALLNLVTKVQSVLDQIIVDPKGFDSCQIEEVRQVGSYRKGTMIAGHKTADFVILLKTLPTEEAVMRLGQKILEDLKSSDATLEVSLTKDPCGFTINSDSNGFSARCLITTVPPNMRKLEPDLHLPQRLVQNNLAALRHARWFDDNGQNQPTVKILIRLIRDLRNRFEGLQPLNPWMVDLLCHYSLMNTIDGAPLPLAEAYKRVLQLLACGLFTPGSCGIQDPCELNVIRVHTAMTVEEQDTVCMTAQNLARHLLHGNFKAVLGDCKRGEAIEKDTCVFNGVVITPLGPAYEKPQEKTEEELEESDAEPEEEGMQTE</sequence>
<dbReference type="Gene3D" id="3.30.460.10">
    <property type="entry name" value="Beta Polymerase, domain 2"/>
    <property type="match status" value="1"/>
</dbReference>
<dbReference type="PROSITE" id="PS50152">
    <property type="entry name" value="25A_SYNTH_3"/>
    <property type="match status" value="1"/>
</dbReference>
<dbReference type="KEGG" id="goe:100907987"/>
<keyword evidence="2" id="KW-0805">Transcription regulation</keyword>
<dbReference type="PANTHER" id="PTHR46447:SF1">
    <property type="entry name" value="INTERLEUKIN ENHANCER-BINDING FACTOR 2"/>
    <property type="match status" value="1"/>
</dbReference>
<dbReference type="Gene3D" id="1.10.1410.40">
    <property type="match status" value="1"/>
</dbReference>
<dbReference type="PROSITE" id="PS51703">
    <property type="entry name" value="DZF"/>
    <property type="match status" value="1"/>
</dbReference>
<dbReference type="GO" id="GO:0071013">
    <property type="term" value="C:catalytic step 2 spliceosome"/>
    <property type="evidence" value="ECO:0007669"/>
    <property type="project" value="TreeGrafter"/>
</dbReference>
<protein>
    <submittedName>
        <fullName evidence="10">Interleukin enhancer-binding factor 2 homolog</fullName>
    </submittedName>
</protein>
<dbReference type="InterPro" id="IPR043519">
    <property type="entry name" value="NT_sf"/>
</dbReference>
<dbReference type="AlphaFoldDB" id="A0AAJ6QSV1"/>
<keyword evidence="6" id="KW-0539">Nucleus</keyword>
<keyword evidence="5" id="KW-0804">Transcription</keyword>
<evidence type="ECO:0000256" key="6">
    <source>
        <dbReference type="ARBA" id="ARBA00023242"/>
    </source>
</evidence>
<name>A0AAJ6QSV1_9ACAR</name>
<dbReference type="SMART" id="SM00572">
    <property type="entry name" value="DZF"/>
    <property type="match status" value="1"/>
</dbReference>
<feature type="compositionally biased region" description="Acidic residues" evidence="7">
    <location>
        <begin position="364"/>
        <end position="383"/>
    </location>
</feature>
<dbReference type="InterPro" id="IPR006561">
    <property type="entry name" value="DZF_dom"/>
</dbReference>
<accession>A0AAJ6QSV1</accession>
<dbReference type="GO" id="GO:0003677">
    <property type="term" value="F:DNA binding"/>
    <property type="evidence" value="ECO:0007669"/>
    <property type="project" value="UniProtKB-KW"/>
</dbReference>
<keyword evidence="3" id="KW-0238">DNA-binding</keyword>
<dbReference type="InterPro" id="IPR049402">
    <property type="entry name" value="DZF_dom_C"/>
</dbReference>
<dbReference type="GO" id="GO:0045893">
    <property type="term" value="P:positive regulation of DNA-templated transcription"/>
    <property type="evidence" value="ECO:0007669"/>
    <property type="project" value="TreeGrafter"/>
</dbReference>
<dbReference type="GeneID" id="100907987"/>
<evidence type="ECO:0000256" key="7">
    <source>
        <dbReference type="SAM" id="MobiDB-lite"/>
    </source>
</evidence>
<dbReference type="GO" id="GO:0003725">
    <property type="term" value="F:double-stranded RNA binding"/>
    <property type="evidence" value="ECO:0007669"/>
    <property type="project" value="TreeGrafter"/>
</dbReference>
<dbReference type="InterPro" id="IPR052134">
    <property type="entry name" value="ILF2"/>
</dbReference>
<reference evidence="10" key="1">
    <citation type="submission" date="2025-08" db="UniProtKB">
        <authorList>
            <consortium name="RefSeq"/>
        </authorList>
    </citation>
    <scope>IDENTIFICATION</scope>
</reference>
<keyword evidence="4" id="KW-0010">Activator</keyword>
<evidence type="ECO:0000256" key="5">
    <source>
        <dbReference type="ARBA" id="ARBA00023163"/>
    </source>
</evidence>
<dbReference type="SUPFAM" id="SSF81301">
    <property type="entry name" value="Nucleotidyltransferase"/>
    <property type="match status" value="1"/>
</dbReference>
<proteinExistence type="predicted"/>
<evidence type="ECO:0000256" key="2">
    <source>
        <dbReference type="ARBA" id="ARBA00023015"/>
    </source>
</evidence>
<evidence type="ECO:0000256" key="1">
    <source>
        <dbReference type="ARBA" id="ARBA00004123"/>
    </source>
</evidence>
<feature type="region of interest" description="Disordered" evidence="7">
    <location>
        <begin position="355"/>
        <end position="383"/>
    </location>
</feature>
<evidence type="ECO:0000256" key="4">
    <source>
        <dbReference type="ARBA" id="ARBA00023159"/>
    </source>
</evidence>
<comment type="subcellular location">
    <subcellularLocation>
        <location evidence="1">Nucleus</location>
    </subcellularLocation>
</comment>
<evidence type="ECO:0000256" key="3">
    <source>
        <dbReference type="ARBA" id="ARBA00023125"/>
    </source>
</evidence>
<organism evidence="9 10">
    <name type="scientific">Galendromus occidentalis</name>
    <name type="common">western predatory mite</name>
    <dbReference type="NCBI Taxonomy" id="34638"/>
    <lineage>
        <taxon>Eukaryota</taxon>
        <taxon>Metazoa</taxon>
        <taxon>Ecdysozoa</taxon>
        <taxon>Arthropoda</taxon>
        <taxon>Chelicerata</taxon>
        <taxon>Arachnida</taxon>
        <taxon>Acari</taxon>
        <taxon>Parasitiformes</taxon>
        <taxon>Mesostigmata</taxon>
        <taxon>Gamasina</taxon>
        <taxon>Phytoseioidea</taxon>
        <taxon>Phytoseiidae</taxon>
        <taxon>Typhlodrominae</taxon>
        <taxon>Galendromus</taxon>
    </lineage>
</organism>
<keyword evidence="9" id="KW-1185">Reference proteome</keyword>
<dbReference type="Pfam" id="PF20965">
    <property type="entry name" value="DZF_C"/>
    <property type="match status" value="1"/>
</dbReference>
<dbReference type="Proteomes" id="UP000694867">
    <property type="component" value="Unplaced"/>
</dbReference>
<evidence type="ECO:0000259" key="8">
    <source>
        <dbReference type="PROSITE" id="PS51703"/>
    </source>
</evidence>
<dbReference type="PANTHER" id="PTHR46447">
    <property type="entry name" value="INTERLEUKIN ENHANCER-BINDING FACTOR"/>
    <property type="match status" value="1"/>
</dbReference>
<evidence type="ECO:0000313" key="9">
    <source>
        <dbReference type="Proteomes" id="UP000694867"/>
    </source>
</evidence>
<dbReference type="FunFam" id="3.30.460.10:FF:000058">
    <property type="entry name" value="Interleukin enhancer-binding factor 2"/>
    <property type="match status" value="1"/>
</dbReference>
<evidence type="ECO:0000313" key="10">
    <source>
        <dbReference type="RefSeq" id="XP_003742812.1"/>
    </source>
</evidence>
<dbReference type="RefSeq" id="XP_003742812.1">
    <property type="nucleotide sequence ID" value="XM_003742764.2"/>
</dbReference>
<dbReference type="InterPro" id="IPR049401">
    <property type="entry name" value="DZF_dom_N"/>
</dbReference>